<gene>
    <name evidence="18" type="primary">SUOX</name>
    <name evidence="18" type="ORF">BLAG_LOCUS12048</name>
</gene>
<dbReference type="Pfam" id="PF00174">
    <property type="entry name" value="Oxidored_molyb"/>
    <property type="match status" value="1"/>
</dbReference>
<dbReference type="CDD" id="cd02111">
    <property type="entry name" value="eukary_SO_Moco"/>
    <property type="match status" value="1"/>
</dbReference>
<dbReference type="Gene3D" id="3.90.420.10">
    <property type="entry name" value="Oxidoreductase, molybdopterin-binding domain"/>
    <property type="match status" value="1"/>
</dbReference>
<comment type="catalytic activity">
    <reaction evidence="14">
        <text>sulfite + O2 + H2O = sulfate + H2O2</text>
        <dbReference type="Rhea" id="RHEA:24600"/>
        <dbReference type="ChEBI" id="CHEBI:15377"/>
        <dbReference type="ChEBI" id="CHEBI:15379"/>
        <dbReference type="ChEBI" id="CHEBI:16189"/>
        <dbReference type="ChEBI" id="CHEBI:16240"/>
        <dbReference type="ChEBI" id="CHEBI:17359"/>
        <dbReference type="EC" id="1.8.3.1"/>
    </reaction>
    <physiologicalReaction direction="left-to-right" evidence="14">
        <dbReference type="Rhea" id="RHEA:24601"/>
    </physiologicalReaction>
</comment>
<comment type="pathway">
    <text evidence="5">Energy metabolism; sulfur metabolism.</text>
</comment>
<dbReference type="EMBL" id="OV696704">
    <property type="protein sequence ID" value="CAH1251747.1"/>
    <property type="molecule type" value="Genomic_DNA"/>
</dbReference>
<dbReference type="PANTHER" id="PTHR19372">
    <property type="entry name" value="SULFITE REDUCTASE"/>
    <property type="match status" value="1"/>
</dbReference>
<evidence type="ECO:0000256" key="13">
    <source>
        <dbReference type="ARBA" id="ARBA00033734"/>
    </source>
</evidence>
<sequence>MGFYGGGETSRGWGWCSPPRGRRFPVSRSFRSGVLFVSGGETSPGVVVAFPTHGMSREAVHRSGHREVSRSEVSKMAAVRCVLTCGRVFTQSAASYSTRSAGKTPLSQKWTVLQQTVRQRTRRYTTGPAGRTYVWPATAVGIACGLTVGTAFYLNQREKLGAKSAPTFEHDPTPGGFRTNLPEFSLEEVAKHKTKGDRVWITYKSGVYDITEFLESHPGGASKIMLAAGGSVEPFWAMYAVHKENPEVFELLEPLRIGNISRKDLIEMQQLEPLRIGNISRKDLIEMQQTKKADPNDPFASEPGRHPALAPSSKKPFNAEPPAELLVDNYITPNELFFVRNHLPVPQVDMKKYVLTVGGEGLKKHSFTLDELKEKFKHRKMVATIQCAGNRRSNMMEVKKIKGLSWGIAAISNAEWTGVYLSDLLAHVGLSDPEERGELKHVQFEGLDLDPEKAPYGGSIPIEKALDRSGDVLLAWDMNGEPLSRDHGFPLRVIAPGIIGARQVKWLSKVWASPDESPSHWQQNDYKGFAPQIDWDSVDFKKSPAIQEYPVQSAICEPKDGAVWDDDEEVTVKGYAYSGGGREIIRVDVSADGGKTWHPTELVAKPDQGYNRTWAWTLWEATLPLPKEAKGKQVELCAKAVDSAYNTQPESFKPYWNLRGVVANAWHRVHIKVEPPEGDDD</sequence>
<dbReference type="GO" id="GO:0030151">
    <property type="term" value="F:molybdenum ion binding"/>
    <property type="evidence" value="ECO:0007669"/>
    <property type="project" value="InterPro"/>
</dbReference>
<evidence type="ECO:0000256" key="3">
    <source>
        <dbReference type="ARBA" id="ARBA00004569"/>
    </source>
</evidence>
<dbReference type="Pfam" id="PF00173">
    <property type="entry name" value="Cyt-b5"/>
    <property type="match status" value="1"/>
</dbReference>
<keyword evidence="7" id="KW-0500">Molybdenum</keyword>
<evidence type="ECO:0000256" key="6">
    <source>
        <dbReference type="ARBA" id="ARBA00012505"/>
    </source>
</evidence>
<proteinExistence type="predicted"/>
<dbReference type="InterPro" id="IPR001199">
    <property type="entry name" value="Cyt_B5-like_heme/steroid-bd"/>
</dbReference>
<keyword evidence="19" id="KW-1185">Reference proteome</keyword>
<keyword evidence="9" id="KW-0479">Metal-binding</keyword>
<evidence type="ECO:0000256" key="8">
    <source>
        <dbReference type="ARBA" id="ARBA00022617"/>
    </source>
</evidence>
<dbReference type="PRINTS" id="PR00363">
    <property type="entry name" value="CYTOCHROMEB5"/>
</dbReference>
<comment type="cofactor">
    <cofactor evidence="2">
        <name>heme b</name>
        <dbReference type="ChEBI" id="CHEBI:60344"/>
    </cofactor>
</comment>
<dbReference type="InterPro" id="IPR005066">
    <property type="entry name" value="MoCF_OxRdtse_dimer"/>
</dbReference>
<feature type="domain" description="Cytochrome b5 heme-binding" evidence="17">
    <location>
        <begin position="184"/>
        <end position="261"/>
    </location>
</feature>
<evidence type="ECO:0000256" key="4">
    <source>
        <dbReference type="ARBA" id="ARBA00004678"/>
    </source>
</evidence>
<dbReference type="InterPro" id="IPR036400">
    <property type="entry name" value="Cyt_B5-like_heme/steroid_sf"/>
</dbReference>
<organism evidence="18 19">
    <name type="scientific">Branchiostoma lanceolatum</name>
    <name type="common">Common lancelet</name>
    <name type="synonym">Amphioxus lanceolatum</name>
    <dbReference type="NCBI Taxonomy" id="7740"/>
    <lineage>
        <taxon>Eukaryota</taxon>
        <taxon>Metazoa</taxon>
        <taxon>Chordata</taxon>
        <taxon>Cephalochordata</taxon>
        <taxon>Leptocardii</taxon>
        <taxon>Amphioxiformes</taxon>
        <taxon>Branchiostomatidae</taxon>
        <taxon>Branchiostoma</taxon>
    </lineage>
</organism>
<dbReference type="GO" id="GO:0005758">
    <property type="term" value="C:mitochondrial intermembrane space"/>
    <property type="evidence" value="ECO:0007669"/>
    <property type="project" value="UniProtKB-SubCell"/>
</dbReference>
<dbReference type="AlphaFoldDB" id="A0A8K0EG20"/>
<comment type="function">
    <text evidence="13">Catalyzes the oxidation of sulfite to sulfate, the terminal reaction in the oxidative degradation of sulfur-containing amino acids.</text>
</comment>
<dbReference type="SUPFAM" id="SSF81296">
    <property type="entry name" value="E set domains"/>
    <property type="match status" value="1"/>
</dbReference>
<keyword evidence="12" id="KW-0496">Mitochondrion</keyword>
<feature type="region of interest" description="Disordered" evidence="16">
    <location>
        <begin position="289"/>
        <end position="315"/>
    </location>
</feature>
<dbReference type="Gene3D" id="3.10.120.10">
    <property type="entry name" value="Cytochrome b5-like heme/steroid binding domain"/>
    <property type="match status" value="1"/>
</dbReference>
<dbReference type="Proteomes" id="UP000838412">
    <property type="component" value="Chromosome 19"/>
</dbReference>
<dbReference type="GO" id="GO:0008482">
    <property type="term" value="F:sulfite oxidase activity"/>
    <property type="evidence" value="ECO:0007669"/>
    <property type="project" value="UniProtKB-EC"/>
</dbReference>
<evidence type="ECO:0000256" key="10">
    <source>
        <dbReference type="ARBA" id="ARBA00023002"/>
    </source>
</evidence>
<dbReference type="InterPro" id="IPR000572">
    <property type="entry name" value="OxRdtase_Mopterin-bd_dom"/>
</dbReference>
<evidence type="ECO:0000256" key="5">
    <source>
        <dbReference type="ARBA" id="ARBA00004971"/>
    </source>
</evidence>
<evidence type="ECO:0000313" key="19">
    <source>
        <dbReference type="Proteomes" id="UP000838412"/>
    </source>
</evidence>
<dbReference type="InterPro" id="IPR008335">
    <property type="entry name" value="Mopterin_OxRdtase_euk"/>
</dbReference>
<keyword evidence="8" id="KW-0349">Heme</keyword>
<evidence type="ECO:0000259" key="17">
    <source>
        <dbReference type="SMART" id="SM01117"/>
    </source>
</evidence>
<dbReference type="PROSITE" id="PS00191">
    <property type="entry name" value="CYTOCHROME_B5_1"/>
    <property type="match status" value="1"/>
</dbReference>
<dbReference type="FunFam" id="3.90.420.10:FF:000002">
    <property type="entry name" value="sulfite oxidase, mitochondrial"/>
    <property type="match status" value="1"/>
</dbReference>
<evidence type="ECO:0000256" key="15">
    <source>
        <dbReference type="ARBA" id="ARBA00070338"/>
    </source>
</evidence>
<dbReference type="GO" id="GO:0020037">
    <property type="term" value="F:heme binding"/>
    <property type="evidence" value="ECO:0007669"/>
    <property type="project" value="InterPro"/>
</dbReference>
<dbReference type="PRINTS" id="PR00407">
    <property type="entry name" value="EUMOPTERIN"/>
</dbReference>
<dbReference type="PANTHER" id="PTHR19372:SF7">
    <property type="entry name" value="SULFITE OXIDASE, MITOCHONDRIAL"/>
    <property type="match status" value="1"/>
</dbReference>
<dbReference type="SMART" id="SM01117">
    <property type="entry name" value="Cyt-b5"/>
    <property type="match status" value="1"/>
</dbReference>
<evidence type="ECO:0000256" key="7">
    <source>
        <dbReference type="ARBA" id="ARBA00022505"/>
    </source>
</evidence>
<dbReference type="GO" id="GO:0006790">
    <property type="term" value="P:sulfur compound metabolic process"/>
    <property type="evidence" value="ECO:0007669"/>
    <property type="project" value="UniProtKB-UniPathway"/>
</dbReference>
<dbReference type="Gene3D" id="2.60.40.650">
    <property type="match status" value="1"/>
</dbReference>
<dbReference type="InterPro" id="IPR018506">
    <property type="entry name" value="Cyt_B5_heme-BS"/>
</dbReference>
<reference evidence="18" key="1">
    <citation type="submission" date="2022-01" db="EMBL/GenBank/DDBJ databases">
        <authorList>
            <person name="Braso-Vives M."/>
        </authorList>
    </citation>
    <scope>NUCLEOTIDE SEQUENCE</scope>
</reference>
<evidence type="ECO:0000256" key="14">
    <source>
        <dbReference type="ARBA" id="ARBA00049078"/>
    </source>
</evidence>
<accession>A0A8K0EG20</accession>
<keyword evidence="11" id="KW-0408">Iron</keyword>
<comment type="subcellular location">
    <subcellularLocation>
        <location evidence="3">Mitochondrion intermembrane space</location>
    </subcellularLocation>
</comment>
<dbReference type="InterPro" id="IPR036374">
    <property type="entry name" value="OxRdtase_Mopterin-bd_sf"/>
</dbReference>
<dbReference type="UniPathway" id="UPA00096"/>
<evidence type="ECO:0000256" key="16">
    <source>
        <dbReference type="SAM" id="MobiDB-lite"/>
    </source>
</evidence>
<dbReference type="InterPro" id="IPR014756">
    <property type="entry name" value="Ig_E-set"/>
</dbReference>
<evidence type="ECO:0000256" key="1">
    <source>
        <dbReference type="ARBA" id="ARBA00001924"/>
    </source>
</evidence>
<comment type="pathway">
    <text evidence="4">Sulfur metabolism.</text>
</comment>
<dbReference type="SUPFAM" id="SSF56524">
    <property type="entry name" value="Oxidoreductase molybdopterin-binding domain"/>
    <property type="match status" value="1"/>
</dbReference>
<keyword evidence="10" id="KW-0560">Oxidoreductase</keyword>
<dbReference type="OrthoDB" id="10051395at2759"/>
<dbReference type="FunFam" id="2.60.40.650:FF:000002">
    <property type="entry name" value="sulfite oxidase"/>
    <property type="match status" value="1"/>
</dbReference>
<evidence type="ECO:0000256" key="9">
    <source>
        <dbReference type="ARBA" id="ARBA00022723"/>
    </source>
</evidence>
<dbReference type="FunFam" id="3.10.120.10:FF:000007">
    <property type="entry name" value="Sulfite oxidase, mitochondrial"/>
    <property type="match status" value="1"/>
</dbReference>
<dbReference type="EC" id="1.8.3.1" evidence="6"/>
<evidence type="ECO:0000256" key="11">
    <source>
        <dbReference type="ARBA" id="ARBA00023004"/>
    </source>
</evidence>
<evidence type="ECO:0000256" key="2">
    <source>
        <dbReference type="ARBA" id="ARBA00001970"/>
    </source>
</evidence>
<dbReference type="Pfam" id="PF03404">
    <property type="entry name" value="Mo-co_dimer"/>
    <property type="match status" value="1"/>
</dbReference>
<evidence type="ECO:0000256" key="12">
    <source>
        <dbReference type="ARBA" id="ARBA00023128"/>
    </source>
</evidence>
<protein>
    <recommendedName>
        <fullName evidence="15">Sulfite oxidase</fullName>
        <ecNumber evidence="6">1.8.3.1</ecNumber>
    </recommendedName>
</protein>
<dbReference type="GO" id="GO:0043546">
    <property type="term" value="F:molybdopterin cofactor binding"/>
    <property type="evidence" value="ECO:0007669"/>
    <property type="project" value="TreeGrafter"/>
</dbReference>
<comment type="cofactor">
    <cofactor evidence="1">
        <name>Mo-molybdopterin</name>
        <dbReference type="ChEBI" id="CHEBI:71302"/>
    </cofactor>
</comment>
<evidence type="ECO:0000313" key="18">
    <source>
        <dbReference type="EMBL" id="CAH1251747.1"/>
    </source>
</evidence>
<dbReference type="SUPFAM" id="SSF55856">
    <property type="entry name" value="Cytochrome b5-like heme/steroid binding domain"/>
    <property type="match status" value="1"/>
</dbReference>
<name>A0A8K0EG20_BRALA</name>